<dbReference type="Pfam" id="PF01625">
    <property type="entry name" value="PMSR"/>
    <property type="match status" value="1"/>
</dbReference>
<evidence type="ECO:0000256" key="1">
    <source>
        <dbReference type="ARBA" id="ARBA00023002"/>
    </source>
</evidence>
<gene>
    <name evidence="4" type="primary">msrA</name>
    <name evidence="6" type="ORF">A2720_03785</name>
</gene>
<sequence length="183" mass="20777">MGKELATAIFGSGCFWCTEAIFQRLKGVESVESGYAGGHTNNPTYEQVSAGNTGHAEAIQIKFDPTQIKYADLLSVFFATHDPTTLNRQGNDIGSQYRSAIFYTTDEQKVESEKYISTYIRDIYQTPIVTEIGKLDKFWPAESYHQRYFDQHQNKPYCQLVISPKIAKLRQKFAGLLNKDVQN</sequence>
<evidence type="ECO:0000256" key="2">
    <source>
        <dbReference type="ARBA" id="ARBA00047806"/>
    </source>
</evidence>
<evidence type="ECO:0000256" key="3">
    <source>
        <dbReference type="ARBA" id="ARBA00048782"/>
    </source>
</evidence>
<protein>
    <recommendedName>
        <fullName evidence="4">Peptide methionine sulfoxide reductase MsrA</fullName>
        <shortName evidence="4">Protein-methionine-S-oxide reductase</shortName>
        <ecNumber evidence="4">1.8.4.11</ecNumber>
    </recommendedName>
    <alternativeName>
        <fullName evidence="4">Peptide-methionine (S)-S-oxide reductase</fullName>
        <shortName evidence="4">Peptide Met(O) reductase</shortName>
    </alternativeName>
</protein>
<dbReference type="EC" id="1.8.4.11" evidence="4"/>
<dbReference type="AlphaFoldDB" id="A0A1F5NTP8"/>
<evidence type="ECO:0000313" key="7">
    <source>
        <dbReference type="Proteomes" id="UP000178892"/>
    </source>
</evidence>
<evidence type="ECO:0000313" key="6">
    <source>
        <dbReference type="EMBL" id="OGE81037.1"/>
    </source>
</evidence>
<comment type="catalytic activity">
    <reaction evidence="3 4">
        <text>[thioredoxin]-disulfide + L-methionine + H2O = L-methionine (S)-S-oxide + [thioredoxin]-dithiol</text>
        <dbReference type="Rhea" id="RHEA:19993"/>
        <dbReference type="Rhea" id="RHEA-COMP:10698"/>
        <dbReference type="Rhea" id="RHEA-COMP:10700"/>
        <dbReference type="ChEBI" id="CHEBI:15377"/>
        <dbReference type="ChEBI" id="CHEBI:29950"/>
        <dbReference type="ChEBI" id="CHEBI:50058"/>
        <dbReference type="ChEBI" id="CHEBI:57844"/>
        <dbReference type="ChEBI" id="CHEBI:58772"/>
        <dbReference type="EC" id="1.8.4.11"/>
    </reaction>
</comment>
<dbReference type="HAMAP" id="MF_01401">
    <property type="entry name" value="MsrA"/>
    <property type="match status" value="1"/>
</dbReference>
<dbReference type="InterPro" id="IPR036509">
    <property type="entry name" value="Met_Sox_Rdtase_MsrA_sf"/>
</dbReference>
<feature type="domain" description="Peptide methionine sulphoxide reductase MsrA" evidence="5">
    <location>
        <begin position="7"/>
        <end position="159"/>
    </location>
</feature>
<dbReference type="GO" id="GO:0033744">
    <property type="term" value="F:L-methionine:thioredoxin-disulfide S-oxidoreductase activity"/>
    <property type="evidence" value="ECO:0007669"/>
    <property type="project" value="RHEA"/>
</dbReference>
<accession>A0A1F5NTP8</accession>
<dbReference type="Proteomes" id="UP000178892">
    <property type="component" value="Unassembled WGS sequence"/>
</dbReference>
<dbReference type="NCBIfam" id="TIGR00401">
    <property type="entry name" value="msrA"/>
    <property type="match status" value="1"/>
</dbReference>
<dbReference type="Gene3D" id="3.30.1060.10">
    <property type="entry name" value="Peptide methionine sulphoxide reductase MsrA"/>
    <property type="match status" value="1"/>
</dbReference>
<name>A0A1F5NTP8_9BACT</name>
<evidence type="ECO:0000259" key="5">
    <source>
        <dbReference type="Pfam" id="PF01625"/>
    </source>
</evidence>
<dbReference type="InterPro" id="IPR002569">
    <property type="entry name" value="Met_Sox_Rdtase_MsrA_dom"/>
</dbReference>
<comment type="similarity">
    <text evidence="4">Belongs to the MsrA Met sulfoxide reductase family.</text>
</comment>
<comment type="catalytic activity">
    <reaction evidence="2 4">
        <text>L-methionyl-[protein] + [thioredoxin]-disulfide + H2O = L-methionyl-(S)-S-oxide-[protein] + [thioredoxin]-dithiol</text>
        <dbReference type="Rhea" id="RHEA:14217"/>
        <dbReference type="Rhea" id="RHEA-COMP:10698"/>
        <dbReference type="Rhea" id="RHEA-COMP:10700"/>
        <dbReference type="Rhea" id="RHEA-COMP:12313"/>
        <dbReference type="Rhea" id="RHEA-COMP:12315"/>
        <dbReference type="ChEBI" id="CHEBI:15377"/>
        <dbReference type="ChEBI" id="CHEBI:16044"/>
        <dbReference type="ChEBI" id="CHEBI:29950"/>
        <dbReference type="ChEBI" id="CHEBI:44120"/>
        <dbReference type="ChEBI" id="CHEBI:50058"/>
        <dbReference type="EC" id="1.8.4.11"/>
    </reaction>
</comment>
<dbReference type="SUPFAM" id="SSF55068">
    <property type="entry name" value="Peptide methionine sulfoxide reductase"/>
    <property type="match status" value="1"/>
</dbReference>
<comment type="function">
    <text evidence="4">Has an important function as a repair enzyme for proteins that have been inactivated by oxidation. Catalyzes the reversible oxidation-reduction of methionine sulfoxide in proteins to methionine.</text>
</comment>
<keyword evidence="1 4" id="KW-0560">Oxidoreductase</keyword>
<dbReference type="PANTHER" id="PTHR43774">
    <property type="entry name" value="PEPTIDE METHIONINE SULFOXIDE REDUCTASE"/>
    <property type="match status" value="1"/>
</dbReference>
<proteinExistence type="inferred from homology"/>
<evidence type="ECO:0000256" key="4">
    <source>
        <dbReference type="HAMAP-Rule" id="MF_01401"/>
    </source>
</evidence>
<feature type="active site" evidence="4">
    <location>
        <position position="14"/>
    </location>
</feature>
<reference evidence="6 7" key="1">
    <citation type="journal article" date="2016" name="Nat. Commun.">
        <title>Thousands of microbial genomes shed light on interconnected biogeochemical processes in an aquifer system.</title>
        <authorList>
            <person name="Anantharaman K."/>
            <person name="Brown C.T."/>
            <person name="Hug L.A."/>
            <person name="Sharon I."/>
            <person name="Castelle C.J."/>
            <person name="Probst A.J."/>
            <person name="Thomas B.C."/>
            <person name="Singh A."/>
            <person name="Wilkins M.J."/>
            <person name="Karaoz U."/>
            <person name="Brodie E.L."/>
            <person name="Williams K.H."/>
            <person name="Hubbard S.S."/>
            <person name="Banfield J.F."/>
        </authorList>
    </citation>
    <scope>NUCLEOTIDE SEQUENCE [LARGE SCALE GENOMIC DNA]</scope>
</reference>
<organism evidence="6 7">
    <name type="scientific">Candidatus Doudnabacteria bacterium RIFCSPHIGHO2_01_FULL_46_24</name>
    <dbReference type="NCBI Taxonomy" id="1817825"/>
    <lineage>
        <taxon>Bacteria</taxon>
        <taxon>Candidatus Doudnaibacteriota</taxon>
    </lineage>
</organism>
<dbReference type="EMBL" id="MFEL01000012">
    <property type="protein sequence ID" value="OGE81037.1"/>
    <property type="molecule type" value="Genomic_DNA"/>
</dbReference>
<dbReference type="PANTHER" id="PTHR43774:SF1">
    <property type="entry name" value="PEPTIDE METHIONINE SULFOXIDE REDUCTASE MSRA 2"/>
    <property type="match status" value="1"/>
</dbReference>
<dbReference type="GO" id="GO:0008113">
    <property type="term" value="F:peptide-methionine (S)-S-oxide reductase activity"/>
    <property type="evidence" value="ECO:0007669"/>
    <property type="project" value="UniProtKB-UniRule"/>
</dbReference>
<dbReference type="STRING" id="1817825.A2720_03785"/>
<comment type="caution">
    <text evidence="6">The sequence shown here is derived from an EMBL/GenBank/DDBJ whole genome shotgun (WGS) entry which is preliminary data.</text>
</comment>